<feature type="transmembrane region" description="Helical" evidence="4">
    <location>
        <begin position="193"/>
        <end position="210"/>
    </location>
</feature>
<dbReference type="PANTHER" id="PTHR12483:SF115">
    <property type="entry name" value="COPPER TRANSPORT PROTEIN"/>
    <property type="match status" value="1"/>
</dbReference>
<feature type="transmembrane region" description="Helical" evidence="4">
    <location>
        <begin position="170"/>
        <end position="187"/>
    </location>
</feature>
<keyword evidence="4" id="KW-0813">Transport</keyword>
<comment type="similarity">
    <text evidence="4">Belongs to the copper transporter (Ctr) (TC 1.A.56) family. SLC31A subfamily.</text>
</comment>
<evidence type="ECO:0000313" key="5">
    <source>
        <dbReference type="EMBL" id="RUP49691.1"/>
    </source>
</evidence>
<proteinExistence type="inferred from homology"/>
<evidence type="ECO:0000256" key="1">
    <source>
        <dbReference type="ARBA" id="ARBA00022692"/>
    </source>
</evidence>
<protein>
    <recommendedName>
        <fullName evidence="4">Copper transport protein</fullName>
    </recommendedName>
</protein>
<comment type="subcellular location">
    <subcellularLocation>
        <location evidence="4">Membrane</location>
        <topology evidence="4">Multi-pass membrane protein</topology>
    </subcellularLocation>
</comment>
<keyword evidence="4" id="KW-0406">Ion transport</keyword>
<dbReference type="Proteomes" id="UP000268093">
    <property type="component" value="Unassembled WGS sequence"/>
</dbReference>
<keyword evidence="2 4" id="KW-1133">Transmembrane helix</keyword>
<dbReference type="OrthoDB" id="161814at2759"/>
<keyword evidence="4" id="KW-0187">Copper transport</keyword>
<evidence type="ECO:0000256" key="2">
    <source>
        <dbReference type="ARBA" id="ARBA00022989"/>
    </source>
</evidence>
<dbReference type="InterPro" id="IPR007274">
    <property type="entry name" value="Cop_transporter"/>
</dbReference>
<sequence>MNSCDNPQIRPRDFAGSNIKYPVQPNFSHPYPSLLNPILSPAVDKGREQAKIAMNNNTHVELGEAMCGDHRFFNWDRTDTCVLFSWWRIDSVTSLFFSCLLVFVLAATYEYLRDLARHYDDLILDGELSRIRDQLEDGSGEVARLEEETGLVVGGKRSVRLSQQQHLSRSILYAFLVFLAFFLVGVFLTFNAFLIASVVLGAGAGYYAFGRDSLHTARPMQGDD</sequence>
<dbReference type="Pfam" id="PF04145">
    <property type="entry name" value="Ctr"/>
    <property type="match status" value="1"/>
</dbReference>
<comment type="caution">
    <text evidence="5">The sequence shown here is derived from an EMBL/GenBank/DDBJ whole genome shotgun (WGS) entry which is preliminary data.</text>
</comment>
<keyword evidence="6" id="KW-1185">Reference proteome</keyword>
<dbReference type="GO" id="GO:0005375">
    <property type="term" value="F:copper ion transmembrane transporter activity"/>
    <property type="evidence" value="ECO:0007669"/>
    <property type="project" value="UniProtKB-UniRule"/>
</dbReference>
<keyword evidence="1 4" id="KW-0812">Transmembrane</keyword>
<organism evidence="5 6">
    <name type="scientific">Jimgerdemannia flammicorona</name>
    <dbReference type="NCBI Taxonomy" id="994334"/>
    <lineage>
        <taxon>Eukaryota</taxon>
        <taxon>Fungi</taxon>
        <taxon>Fungi incertae sedis</taxon>
        <taxon>Mucoromycota</taxon>
        <taxon>Mucoromycotina</taxon>
        <taxon>Endogonomycetes</taxon>
        <taxon>Endogonales</taxon>
        <taxon>Endogonaceae</taxon>
        <taxon>Jimgerdemannia</taxon>
    </lineage>
</organism>
<dbReference type="EMBL" id="RBNI01002054">
    <property type="protein sequence ID" value="RUP49691.1"/>
    <property type="molecule type" value="Genomic_DNA"/>
</dbReference>
<evidence type="ECO:0000256" key="3">
    <source>
        <dbReference type="ARBA" id="ARBA00023136"/>
    </source>
</evidence>
<evidence type="ECO:0000313" key="6">
    <source>
        <dbReference type="Proteomes" id="UP000268093"/>
    </source>
</evidence>
<dbReference type="GO" id="GO:0016020">
    <property type="term" value="C:membrane"/>
    <property type="evidence" value="ECO:0007669"/>
    <property type="project" value="UniProtKB-SubCell"/>
</dbReference>
<gene>
    <name evidence="5" type="ORF">BC936DRAFT_141804</name>
</gene>
<keyword evidence="4" id="KW-0186">Copper</keyword>
<dbReference type="AlphaFoldDB" id="A0A433DFR8"/>
<accession>A0A433DFR8</accession>
<name>A0A433DFR8_9FUNG</name>
<evidence type="ECO:0000256" key="4">
    <source>
        <dbReference type="RuleBase" id="RU367022"/>
    </source>
</evidence>
<keyword evidence="3 4" id="KW-0472">Membrane</keyword>
<reference evidence="5 6" key="1">
    <citation type="journal article" date="2018" name="New Phytol.">
        <title>Phylogenomics of Endogonaceae and evolution of mycorrhizas within Mucoromycota.</title>
        <authorList>
            <person name="Chang Y."/>
            <person name="Desiro A."/>
            <person name="Na H."/>
            <person name="Sandor L."/>
            <person name="Lipzen A."/>
            <person name="Clum A."/>
            <person name="Barry K."/>
            <person name="Grigoriev I.V."/>
            <person name="Martin F.M."/>
            <person name="Stajich J.E."/>
            <person name="Smith M.E."/>
            <person name="Bonito G."/>
            <person name="Spatafora J.W."/>
        </authorList>
    </citation>
    <scope>NUCLEOTIDE SEQUENCE [LARGE SCALE GENOMIC DNA]</scope>
    <source>
        <strain evidence="5 6">GMNB39</strain>
    </source>
</reference>
<dbReference type="PANTHER" id="PTHR12483">
    <property type="entry name" value="SOLUTE CARRIER FAMILY 31 COPPER TRANSPORTERS"/>
    <property type="match status" value="1"/>
</dbReference>